<reference evidence="9 10" key="1">
    <citation type="journal article" date="2018" name="Plant J.">
        <title>Genome sequences of Chlorella sorokiniana UTEX 1602 and Micractinium conductrix SAG 241.80: implications to maltose excretion by a green alga.</title>
        <authorList>
            <person name="Arriola M.B."/>
            <person name="Velmurugan N."/>
            <person name="Zhang Y."/>
            <person name="Plunkett M.H."/>
            <person name="Hondzo H."/>
            <person name="Barney B.M."/>
        </authorList>
    </citation>
    <scope>NUCLEOTIDE SEQUENCE [LARGE SCALE GENOMIC DNA]</scope>
    <source>
        <strain evidence="9 10">SAG 241.80</strain>
    </source>
</reference>
<evidence type="ECO:0000256" key="7">
    <source>
        <dbReference type="ARBA" id="ARBA00026209"/>
    </source>
</evidence>
<evidence type="ECO:0000256" key="5">
    <source>
        <dbReference type="ARBA" id="ARBA00023136"/>
    </source>
</evidence>
<evidence type="ECO:0000313" key="9">
    <source>
        <dbReference type="EMBL" id="PSC76289.1"/>
    </source>
</evidence>
<evidence type="ECO:0000313" key="10">
    <source>
        <dbReference type="Proteomes" id="UP000239649"/>
    </source>
</evidence>
<dbReference type="AlphaFoldDB" id="A0A2P6VQC6"/>
<dbReference type="PROSITE" id="PS50176">
    <property type="entry name" value="ARM_REPEAT"/>
    <property type="match status" value="2"/>
</dbReference>
<feature type="repeat" description="ARM" evidence="8">
    <location>
        <begin position="276"/>
        <end position="305"/>
    </location>
</feature>
<proteinExistence type="inferred from homology"/>
<dbReference type="OrthoDB" id="7537227at2759"/>
<protein>
    <recommendedName>
        <fullName evidence="7">Vacuolar protein 8</fullName>
    </recommendedName>
</protein>
<dbReference type="SMART" id="SM00185">
    <property type="entry name" value="ARM"/>
    <property type="match status" value="4"/>
</dbReference>
<keyword evidence="4" id="KW-0677">Repeat</keyword>
<sequence>MSTSPPPPPAAARRKSSAFAAGGALSWQQVQVAIVALGEPASSEALEPLVALLERFVGENEDPRTSPHLRATAPDRLEPLVALLARADVARGAPAARVLALKALKILARRGDLRQRCTQAVLEAVAPLLDAGAGGSGGRAPQPAAAQLASEAANALSNLCYEPANASGLLRANGAPRLLKLLSVDAAGADAHANAAGALQTLSFQPEGRAALIKAGGAATVLQRLESTRARASGVAGTAAAAAVAEADARLQQRLVGALHNLSSGAEGTAAIRQHGGIPPIVDLLALGAHPGVAASAAGALQNMSRERAAAADIRAHPRAVGCLVELLAAVCAAGTLANLCCGAAAPEAERAALTAALGGALAGGAVLHSLGAGQMSPAAAAVAGSAAT</sequence>
<comment type="similarity">
    <text evidence="2">Belongs to the beta-catenin family.</text>
</comment>
<evidence type="ECO:0000256" key="3">
    <source>
        <dbReference type="ARBA" id="ARBA00022554"/>
    </source>
</evidence>
<accession>A0A2P6VQC6</accession>
<dbReference type="EMBL" id="LHPF02000001">
    <property type="protein sequence ID" value="PSC76289.1"/>
    <property type="molecule type" value="Genomic_DNA"/>
</dbReference>
<dbReference type="InterPro" id="IPR016024">
    <property type="entry name" value="ARM-type_fold"/>
</dbReference>
<dbReference type="GO" id="GO:0005774">
    <property type="term" value="C:vacuolar membrane"/>
    <property type="evidence" value="ECO:0007669"/>
    <property type="project" value="UniProtKB-SubCell"/>
</dbReference>
<comment type="caution">
    <text evidence="9">The sequence shown here is derived from an EMBL/GenBank/DDBJ whole genome shotgun (WGS) entry which is preliminary data.</text>
</comment>
<dbReference type="Proteomes" id="UP000239649">
    <property type="component" value="Unassembled WGS sequence"/>
</dbReference>
<keyword evidence="3" id="KW-0926">Vacuole</keyword>
<feature type="repeat" description="ARM" evidence="8">
    <location>
        <begin position="173"/>
        <end position="217"/>
    </location>
</feature>
<keyword evidence="6" id="KW-0449">Lipoprotein</keyword>
<keyword evidence="5" id="KW-0472">Membrane</keyword>
<evidence type="ECO:0000256" key="1">
    <source>
        <dbReference type="ARBA" id="ARBA00004592"/>
    </source>
</evidence>
<dbReference type="InterPro" id="IPR000225">
    <property type="entry name" value="Armadillo"/>
</dbReference>
<gene>
    <name evidence="9" type="primary">g266</name>
    <name evidence="9" type="ORF">C2E20_0266</name>
</gene>
<comment type="subcellular location">
    <subcellularLocation>
        <location evidence="1">Vacuole membrane</location>
        <topology evidence="1">Lipid-anchor</topology>
    </subcellularLocation>
</comment>
<evidence type="ECO:0000256" key="2">
    <source>
        <dbReference type="ARBA" id="ARBA00005462"/>
    </source>
</evidence>
<dbReference type="PANTHER" id="PTHR47249">
    <property type="entry name" value="VACUOLAR PROTEIN 8"/>
    <property type="match status" value="1"/>
</dbReference>
<dbReference type="Gene3D" id="1.25.10.10">
    <property type="entry name" value="Leucine-rich Repeat Variant"/>
    <property type="match status" value="2"/>
</dbReference>
<evidence type="ECO:0000256" key="6">
    <source>
        <dbReference type="ARBA" id="ARBA00023288"/>
    </source>
</evidence>
<dbReference type="GO" id="GO:0043495">
    <property type="term" value="F:protein-membrane adaptor activity"/>
    <property type="evidence" value="ECO:0007669"/>
    <property type="project" value="InterPro"/>
</dbReference>
<name>A0A2P6VQC6_9CHLO</name>
<evidence type="ECO:0000256" key="8">
    <source>
        <dbReference type="PROSITE-ProRule" id="PRU00259"/>
    </source>
</evidence>
<dbReference type="Pfam" id="PF00514">
    <property type="entry name" value="Arm"/>
    <property type="match status" value="1"/>
</dbReference>
<evidence type="ECO:0000256" key="4">
    <source>
        <dbReference type="ARBA" id="ARBA00022737"/>
    </source>
</evidence>
<organism evidence="9 10">
    <name type="scientific">Micractinium conductrix</name>
    <dbReference type="NCBI Taxonomy" id="554055"/>
    <lineage>
        <taxon>Eukaryota</taxon>
        <taxon>Viridiplantae</taxon>
        <taxon>Chlorophyta</taxon>
        <taxon>core chlorophytes</taxon>
        <taxon>Trebouxiophyceae</taxon>
        <taxon>Chlorellales</taxon>
        <taxon>Chlorellaceae</taxon>
        <taxon>Chlorella clade</taxon>
        <taxon>Micractinium</taxon>
    </lineage>
</organism>
<dbReference type="GO" id="GO:0071562">
    <property type="term" value="P:nucleus-vacuole junction assembly"/>
    <property type="evidence" value="ECO:0007669"/>
    <property type="project" value="InterPro"/>
</dbReference>
<dbReference type="PANTHER" id="PTHR47249:SF1">
    <property type="entry name" value="VACUOLAR PROTEIN 8"/>
    <property type="match status" value="1"/>
</dbReference>
<dbReference type="InterPro" id="IPR045156">
    <property type="entry name" value="Vac8"/>
</dbReference>
<dbReference type="InterPro" id="IPR011989">
    <property type="entry name" value="ARM-like"/>
</dbReference>
<dbReference type="SUPFAM" id="SSF48371">
    <property type="entry name" value="ARM repeat"/>
    <property type="match status" value="1"/>
</dbReference>
<keyword evidence="10" id="KW-1185">Reference proteome</keyword>